<dbReference type="RefSeq" id="XP_018286026.1">
    <property type="nucleotide sequence ID" value="XM_018432598.1"/>
</dbReference>
<evidence type="ECO:0000313" key="3">
    <source>
        <dbReference type="Proteomes" id="UP000077315"/>
    </source>
</evidence>
<dbReference type="STRING" id="763407.A0A167KFK1"/>
<dbReference type="InParanoid" id="A0A167KFK1"/>
<dbReference type="VEuPathDB" id="FungiDB:PHYBLDRAFT_151071"/>
<dbReference type="AlphaFoldDB" id="A0A167KFK1"/>
<accession>A0A167KFK1</accession>
<feature type="region of interest" description="Disordered" evidence="1">
    <location>
        <begin position="48"/>
        <end position="70"/>
    </location>
</feature>
<gene>
    <name evidence="2" type="ORF">PHYBLDRAFT_151071</name>
</gene>
<evidence type="ECO:0000313" key="2">
    <source>
        <dbReference type="EMBL" id="OAD67986.1"/>
    </source>
</evidence>
<name>A0A167KFK1_PHYB8</name>
<dbReference type="EMBL" id="KV440997">
    <property type="protein sequence ID" value="OAD67986.1"/>
    <property type="molecule type" value="Genomic_DNA"/>
</dbReference>
<sequence length="276" mass="31343">MNSNNTNLIINDIENPKVSETFINKASDSINSPKYFVETLYLACDHHGSPRKHKEEAGDKPKAKRIHTDSTKDGCKTKIINTLCDGQKVQDEIWSRRPNDVKQWVVLHVDNSMDWKTINTLLRIHPQRLEELLEAGFTISSFPTSLRINYNDVQNVINAHSNKLSGRDAVDKTSVEEWMSFLKNEKCCIVHMKFHEGNGAYLLSWASPWQKKHMLGTADEWYIGSTSITNKGVPVCFFITDADSIEMGVLENVVWQSVQILSDCLTSLEETDIASQ</sequence>
<proteinExistence type="predicted"/>
<protein>
    <submittedName>
        <fullName evidence="2">Uncharacterized protein</fullName>
    </submittedName>
</protein>
<dbReference type="Proteomes" id="UP000077315">
    <property type="component" value="Unassembled WGS sequence"/>
</dbReference>
<dbReference type="GeneID" id="28993504"/>
<evidence type="ECO:0000256" key="1">
    <source>
        <dbReference type="SAM" id="MobiDB-lite"/>
    </source>
</evidence>
<reference evidence="3" key="1">
    <citation type="submission" date="2015-06" db="EMBL/GenBank/DDBJ databases">
        <title>Expansion of signal transduction pathways in fungi by whole-genome duplication.</title>
        <authorList>
            <consortium name="DOE Joint Genome Institute"/>
            <person name="Corrochano L.M."/>
            <person name="Kuo A."/>
            <person name="Marcet-Houben M."/>
            <person name="Polaino S."/>
            <person name="Salamov A."/>
            <person name="Villalobos J.M."/>
            <person name="Alvarez M.I."/>
            <person name="Avalos J."/>
            <person name="Benito E.P."/>
            <person name="Benoit I."/>
            <person name="Burger G."/>
            <person name="Camino L.P."/>
            <person name="Canovas D."/>
            <person name="Cerda-Olmedo E."/>
            <person name="Cheng J.-F."/>
            <person name="Dominguez A."/>
            <person name="Elias M."/>
            <person name="Eslava A.P."/>
            <person name="Glaser F."/>
            <person name="Grimwood J."/>
            <person name="Gutierrez G."/>
            <person name="Heitman J."/>
            <person name="Henrissat B."/>
            <person name="Iturriaga E.A."/>
            <person name="Lang B.F."/>
            <person name="Lavin J.L."/>
            <person name="Lee S."/>
            <person name="Li W."/>
            <person name="Lindquist E."/>
            <person name="Lopez-Garcia S."/>
            <person name="Luque E.M."/>
            <person name="Marcos A.T."/>
            <person name="Martin J."/>
            <person name="McCluskey K."/>
            <person name="Medina H.R."/>
            <person name="Miralles-Duran A."/>
            <person name="Miyazaki A."/>
            <person name="Munoz-Torres E."/>
            <person name="Oguiza J.A."/>
            <person name="Ohm R."/>
            <person name="Olmedo M."/>
            <person name="Orejas M."/>
            <person name="Ortiz-Castellanos L."/>
            <person name="Pisabarro A.G."/>
            <person name="Rodriguez-Romero J."/>
            <person name="Ruiz-Herrera J."/>
            <person name="Ruiz-Vazquez R."/>
            <person name="Sanz C."/>
            <person name="Schackwitz W."/>
            <person name="Schmutz J."/>
            <person name="Shahriari M."/>
            <person name="Shelest E."/>
            <person name="Silva-Franco F."/>
            <person name="Soanes D."/>
            <person name="Syed K."/>
            <person name="Tagua V.G."/>
            <person name="Talbot N.J."/>
            <person name="Thon M."/>
            <person name="De vries R.P."/>
            <person name="Wiebenga A."/>
            <person name="Yadav J.S."/>
            <person name="Braun E.L."/>
            <person name="Baker S."/>
            <person name="Garre V."/>
            <person name="Horwitz B."/>
            <person name="Torres-Martinez S."/>
            <person name="Idnurm A."/>
            <person name="Herrera-Estrella A."/>
            <person name="Gabaldon T."/>
            <person name="Grigoriev I.V."/>
        </authorList>
    </citation>
    <scope>NUCLEOTIDE SEQUENCE [LARGE SCALE GENOMIC DNA]</scope>
    <source>
        <strain evidence="3">NRRL 1555(-)</strain>
    </source>
</reference>
<keyword evidence="3" id="KW-1185">Reference proteome</keyword>
<dbReference type="OrthoDB" id="159395at2759"/>
<organism evidence="2 3">
    <name type="scientific">Phycomyces blakesleeanus (strain ATCC 8743b / DSM 1359 / FGSC 10004 / NBRC 33097 / NRRL 1555)</name>
    <dbReference type="NCBI Taxonomy" id="763407"/>
    <lineage>
        <taxon>Eukaryota</taxon>
        <taxon>Fungi</taxon>
        <taxon>Fungi incertae sedis</taxon>
        <taxon>Mucoromycota</taxon>
        <taxon>Mucoromycotina</taxon>
        <taxon>Mucoromycetes</taxon>
        <taxon>Mucorales</taxon>
        <taxon>Phycomycetaceae</taxon>
        <taxon>Phycomyces</taxon>
    </lineage>
</organism>